<evidence type="ECO:0000256" key="8">
    <source>
        <dbReference type="ARBA" id="ARBA00022759"/>
    </source>
</evidence>
<dbReference type="Proteomes" id="UP000078561">
    <property type="component" value="Unassembled WGS sequence"/>
</dbReference>
<evidence type="ECO:0000256" key="1">
    <source>
        <dbReference type="ARBA" id="ARBA00000402"/>
    </source>
</evidence>
<dbReference type="Pfam" id="PF23023">
    <property type="entry name" value="Anti-Pycsar_Apyc1"/>
    <property type="match status" value="1"/>
</dbReference>
<accession>A0A163JE14</accession>
<evidence type="ECO:0000256" key="4">
    <source>
        <dbReference type="ARBA" id="ARBA00012477"/>
    </source>
</evidence>
<evidence type="ECO:0000256" key="3">
    <source>
        <dbReference type="ARBA" id="ARBA00007823"/>
    </source>
</evidence>
<evidence type="ECO:0000256" key="7">
    <source>
        <dbReference type="ARBA" id="ARBA00022723"/>
    </source>
</evidence>
<dbReference type="SUPFAM" id="SSF56281">
    <property type="entry name" value="Metallo-hydrolase/oxidoreductase"/>
    <property type="match status" value="2"/>
</dbReference>
<keyword evidence="14" id="KW-1185">Reference proteome</keyword>
<evidence type="ECO:0000256" key="9">
    <source>
        <dbReference type="ARBA" id="ARBA00022801"/>
    </source>
</evidence>
<dbReference type="GO" id="GO:1990180">
    <property type="term" value="P:mitochondrial tRNA 3'-end processing"/>
    <property type="evidence" value="ECO:0007669"/>
    <property type="project" value="TreeGrafter"/>
</dbReference>
<dbReference type="GO" id="GO:0042781">
    <property type="term" value="F:3'-tRNA processing endoribonuclease activity"/>
    <property type="evidence" value="ECO:0007669"/>
    <property type="project" value="UniProtKB-EC"/>
</dbReference>
<evidence type="ECO:0000313" key="13">
    <source>
        <dbReference type="EMBL" id="SAM00816.1"/>
    </source>
</evidence>
<dbReference type="CDD" id="cd07718">
    <property type="entry name" value="RNaseZ_ELAC1_ELAC2-C-term-like_MBL-fold"/>
    <property type="match status" value="1"/>
</dbReference>
<protein>
    <recommendedName>
        <fullName evidence="4">ribonuclease Z</fullName>
        <ecNumber evidence="4">3.1.26.11</ecNumber>
    </recommendedName>
</protein>
<feature type="region of interest" description="Disordered" evidence="11">
    <location>
        <begin position="193"/>
        <end position="227"/>
    </location>
</feature>
<dbReference type="Gene3D" id="3.60.15.10">
    <property type="entry name" value="Ribonuclease Z/Hydroxyacylglutathione hydrolase-like"/>
    <property type="match status" value="2"/>
</dbReference>
<comment type="cofactor">
    <cofactor evidence="2">
        <name>Zn(2+)</name>
        <dbReference type="ChEBI" id="CHEBI:29105"/>
    </cofactor>
</comment>
<keyword evidence="10" id="KW-0862">Zinc</keyword>
<dbReference type="Pfam" id="PF13691">
    <property type="entry name" value="Lactamase_B_4"/>
    <property type="match status" value="1"/>
</dbReference>
<proteinExistence type="inferred from homology"/>
<dbReference type="STRING" id="4829.A0A163JE14"/>
<sequence length="851" mass="94907">MATYLRFLGHTTSEGPPAILFHHNNDQYMFNCPEGTQRLAVEDKIRISKLDNIFFTRMEWECTGGMPGMLLTLADSGLRHINLHGGKNLTHFMASTRFFMYRTSTTVHVNEFIKESPDNIASLSYELMHKSLKVTPVVVLPTRHRSPTAQDSSSSDYAPSDDPYTPSKSTGTLYSTEAEARAHRRQVISYMFSDEGNGKPPGGTGVNAPCTPRQHPLGNREKSPRPATEAAEAIVDIYKKGDNNKAQAKVTSLKQHGNVYQASPMMELYQKNLPKTTPSKSAISYICQAPDIPGKFLPDKAMSLGVPKGALFGKLQRGGSVTLEDGTVVTHTQVCEKTTPGSIFIVVDCPNVGYIDELISSPQFNDYQSLSNTQKIPKVIIHLLGDNVLDSPNYRKWMNSFSPDTEHVISSEDLCAQSTLYRSHAISQYKLSKLNPDIFKIPEYNNTPSVALSKYDDLPPKVSPLMNKATFNLQETRRSKIDGQTLDPTPAFDTNRPFDDPKMKEFDNNKECQKAINKAKAAADQVKLGGAFPGDDVQVITLGTGSSLPSKYRNVSATLIKIPKFGSIMLDAGEGTYGQMLRYFGRDQVDTELKNLRCIFLSHLHADHHLGIFQLLLKRKKFKYHPNALPLYIIAPQEYMRVMKEYNGVEHLGGLSQVVFIGASFMANGRRPMPKSKAETNLNRLEQLLGLSRIDVVDVDHCKYAYGVSFVHKTGWKLVPCDRLIEAGKHATLLIHEATLEDDMKAEAIIKKHSTTAEAVEVGENQRYAKVPALSESQANVCISFDMMGVSIKQIPLLPKYNPAMQLMFKDDENDEKEAVDATTTDKRARKAEQKEKKKRKLDNADEQMTV</sequence>
<dbReference type="OrthoDB" id="527344at2759"/>
<evidence type="ECO:0000256" key="5">
    <source>
        <dbReference type="ARBA" id="ARBA00022694"/>
    </source>
</evidence>
<feature type="compositionally biased region" description="Low complexity" evidence="11">
    <location>
        <begin position="151"/>
        <end position="167"/>
    </location>
</feature>
<keyword evidence="5" id="KW-0819">tRNA processing</keyword>
<comment type="catalytic activity">
    <reaction evidence="1">
        <text>Endonucleolytic cleavage of RNA, removing extra 3' nucleotides from tRNA precursor, generating 3' termini of tRNAs. A 3'-hydroxy group is left at the tRNA terminus and a 5'-phosphoryl group is left at the trailer molecule.</text>
        <dbReference type="EC" id="3.1.26.11"/>
    </reaction>
</comment>
<dbReference type="FunCoup" id="A0A163JE14">
    <property type="interactions" value="692"/>
</dbReference>
<dbReference type="GO" id="GO:0005739">
    <property type="term" value="C:mitochondrion"/>
    <property type="evidence" value="ECO:0007669"/>
    <property type="project" value="TreeGrafter"/>
</dbReference>
<dbReference type="PANTHER" id="PTHR12553:SF49">
    <property type="entry name" value="ZINC PHOSPHODIESTERASE ELAC PROTEIN 2"/>
    <property type="match status" value="1"/>
</dbReference>
<dbReference type="EMBL" id="LT553420">
    <property type="protein sequence ID" value="SAM00816.1"/>
    <property type="molecule type" value="Genomic_DNA"/>
</dbReference>
<gene>
    <name evidence="13" type="primary">ABSGL_06541.1 scaffold 8365</name>
</gene>
<evidence type="ECO:0000256" key="6">
    <source>
        <dbReference type="ARBA" id="ARBA00022722"/>
    </source>
</evidence>
<organism evidence="13">
    <name type="scientific">Absidia glauca</name>
    <name type="common">Pin mould</name>
    <dbReference type="NCBI Taxonomy" id="4829"/>
    <lineage>
        <taxon>Eukaryota</taxon>
        <taxon>Fungi</taxon>
        <taxon>Fungi incertae sedis</taxon>
        <taxon>Mucoromycota</taxon>
        <taxon>Mucoromycotina</taxon>
        <taxon>Mucoromycetes</taxon>
        <taxon>Mucorales</taxon>
        <taxon>Cunninghamellaceae</taxon>
        <taxon>Absidia</taxon>
    </lineage>
</organism>
<evidence type="ECO:0000256" key="2">
    <source>
        <dbReference type="ARBA" id="ARBA00001947"/>
    </source>
</evidence>
<keyword evidence="9" id="KW-0378">Hydrolase</keyword>
<evidence type="ECO:0000259" key="12">
    <source>
        <dbReference type="Pfam" id="PF13691"/>
    </source>
</evidence>
<comment type="similarity">
    <text evidence="3">Belongs to the RNase Z family.</text>
</comment>
<evidence type="ECO:0000256" key="11">
    <source>
        <dbReference type="SAM" id="MobiDB-lite"/>
    </source>
</evidence>
<feature type="region of interest" description="Disordered" evidence="11">
    <location>
        <begin position="144"/>
        <end position="174"/>
    </location>
</feature>
<dbReference type="PANTHER" id="PTHR12553">
    <property type="entry name" value="ZINC PHOSPHODIESTERASE ELAC PROTEIN 2"/>
    <property type="match status" value="1"/>
</dbReference>
<keyword evidence="8" id="KW-0255">Endonuclease</keyword>
<dbReference type="GO" id="GO:0046872">
    <property type="term" value="F:metal ion binding"/>
    <property type="evidence" value="ECO:0007669"/>
    <property type="project" value="UniProtKB-KW"/>
</dbReference>
<feature type="domain" description="tRNase Z endonuclease" evidence="12">
    <location>
        <begin position="7"/>
        <end position="65"/>
    </location>
</feature>
<keyword evidence="6" id="KW-0540">Nuclease</keyword>
<keyword evidence="7" id="KW-0479">Metal-binding</keyword>
<dbReference type="InterPro" id="IPR027794">
    <property type="entry name" value="tRNase_Z_dom"/>
</dbReference>
<evidence type="ECO:0000256" key="10">
    <source>
        <dbReference type="ARBA" id="ARBA00022833"/>
    </source>
</evidence>
<dbReference type="EC" id="3.1.26.11" evidence="4"/>
<evidence type="ECO:0000313" key="14">
    <source>
        <dbReference type="Proteomes" id="UP000078561"/>
    </source>
</evidence>
<reference evidence="13" key="1">
    <citation type="submission" date="2016-04" db="EMBL/GenBank/DDBJ databases">
        <authorList>
            <person name="Evans L.H."/>
            <person name="Alamgir A."/>
            <person name="Owens N."/>
            <person name="Weber N.D."/>
            <person name="Virtaneva K."/>
            <person name="Barbian K."/>
            <person name="Babar A."/>
            <person name="Rosenke K."/>
        </authorList>
    </citation>
    <scope>NUCLEOTIDE SEQUENCE [LARGE SCALE GENOMIC DNA]</scope>
    <source>
        <strain evidence="13">CBS 101.48</strain>
    </source>
</reference>
<dbReference type="InParanoid" id="A0A163JE14"/>
<name>A0A163JE14_ABSGL</name>
<dbReference type="OMA" id="MSHCKHT"/>
<dbReference type="AlphaFoldDB" id="A0A163JE14"/>
<feature type="region of interest" description="Disordered" evidence="11">
    <location>
        <begin position="811"/>
        <end position="851"/>
    </location>
</feature>
<dbReference type="InterPro" id="IPR036866">
    <property type="entry name" value="RibonucZ/Hydroxyglut_hydro"/>
</dbReference>
<dbReference type="InterPro" id="IPR047151">
    <property type="entry name" value="RNZ2-like"/>
</dbReference>
<feature type="compositionally biased region" description="Basic and acidic residues" evidence="11">
    <location>
        <begin position="817"/>
        <end position="836"/>
    </location>
</feature>